<protein>
    <submittedName>
        <fullName evidence="1">Uncharacterized protein</fullName>
    </submittedName>
</protein>
<dbReference type="Proteomes" id="UP000095558">
    <property type="component" value="Unassembled WGS sequence"/>
</dbReference>
<dbReference type="EMBL" id="CYZV01000023">
    <property type="protein sequence ID" value="CUO40295.1"/>
    <property type="molecule type" value="Genomic_DNA"/>
</dbReference>
<organism evidence="1 2">
    <name type="scientific">Clostridium disporicum</name>
    <dbReference type="NCBI Taxonomy" id="84024"/>
    <lineage>
        <taxon>Bacteria</taxon>
        <taxon>Bacillati</taxon>
        <taxon>Bacillota</taxon>
        <taxon>Clostridia</taxon>
        <taxon>Eubacteriales</taxon>
        <taxon>Clostridiaceae</taxon>
        <taxon>Clostridium</taxon>
    </lineage>
</organism>
<evidence type="ECO:0000313" key="1">
    <source>
        <dbReference type="EMBL" id="CUO40295.1"/>
    </source>
</evidence>
<proteinExistence type="predicted"/>
<sequence>MKHYIIEDFMLREIEKKYLINKIDGFRFEYLKGLGNGNFDVFKLPKRIICFENIYFLICHIKNGNLNKKEYIRRIEVNLDNSFIKEEQKNELKKMLKPMYNIIKK</sequence>
<dbReference type="AlphaFoldDB" id="A0A174EWC9"/>
<gene>
    <name evidence="1" type="ORF">ERS852470_02241</name>
</gene>
<accession>A0A174EWC9</accession>
<name>A0A174EWC9_9CLOT</name>
<evidence type="ECO:0000313" key="2">
    <source>
        <dbReference type="Proteomes" id="UP000095558"/>
    </source>
</evidence>
<reference evidence="1 2" key="1">
    <citation type="submission" date="2015-09" db="EMBL/GenBank/DDBJ databases">
        <authorList>
            <consortium name="Pathogen Informatics"/>
        </authorList>
    </citation>
    <scope>NUCLEOTIDE SEQUENCE [LARGE SCALE GENOMIC DNA]</scope>
    <source>
        <strain evidence="1 2">2789STDY5834855</strain>
    </source>
</reference>